<evidence type="ECO:0000256" key="1">
    <source>
        <dbReference type="SAM" id="SignalP"/>
    </source>
</evidence>
<dbReference type="AlphaFoldDB" id="A0A3M7T107"/>
<organism evidence="2 3">
    <name type="scientific">Brachionus plicatilis</name>
    <name type="common">Marine rotifer</name>
    <name type="synonym">Brachionus muelleri</name>
    <dbReference type="NCBI Taxonomy" id="10195"/>
    <lineage>
        <taxon>Eukaryota</taxon>
        <taxon>Metazoa</taxon>
        <taxon>Spiralia</taxon>
        <taxon>Gnathifera</taxon>
        <taxon>Rotifera</taxon>
        <taxon>Eurotatoria</taxon>
        <taxon>Monogononta</taxon>
        <taxon>Pseudotrocha</taxon>
        <taxon>Ploima</taxon>
        <taxon>Brachionidae</taxon>
        <taxon>Brachionus</taxon>
    </lineage>
</organism>
<protein>
    <recommendedName>
        <fullName evidence="4">Secreted protein</fullName>
    </recommendedName>
</protein>
<keyword evidence="3" id="KW-1185">Reference proteome</keyword>
<keyword evidence="1" id="KW-0732">Signal</keyword>
<dbReference type="Proteomes" id="UP000276133">
    <property type="component" value="Unassembled WGS sequence"/>
</dbReference>
<sequence length="69" mass="7764">MHYLIAHANSCLLVFLLIFERVCESELVSVCVCARALYITINGSDILALSLKWFLVGITQAIFVYPQMV</sequence>
<feature type="signal peptide" evidence="1">
    <location>
        <begin position="1"/>
        <end position="25"/>
    </location>
</feature>
<reference evidence="2 3" key="1">
    <citation type="journal article" date="2018" name="Sci. Rep.">
        <title>Genomic signatures of local adaptation to the degree of environmental predictability in rotifers.</title>
        <authorList>
            <person name="Franch-Gras L."/>
            <person name="Hahn C."/>
            <person name="Garcia-Roger E.M."/>
            <person name="Carmona M.J."/>
            <person name="Serra M."/>
            <person name="Gomez A."/>
        </authorList>
    </citation>
    <scope>NUCLEOTIDE SEQUENCE [LARGE SCALE GENOMIC DNA]</scope>
    <source>
        <strain evidence="2">HYR1</strain>
    </source>
</reference>
<dbReference type="EMBL" id="REGN01000478">
    <property type="protein sequence ID" value="RNA41637.1"/>
    <property type="molecule type" value="Genomic_DNA"/>
</dbReference>
<evidence type="ECO:0000313" key="3">
    <source>
        <dbReference type="Proteomes" id="UP000276133"/>
    </source>
</evidence>
<feature type="chain" id="PRO_5018265269" description="Secreted protein" evidence="1">
    <location>
        <begin position="26"/>
        <end position="69"/>
    </location>
</feature>
<accession>A0A3M7T107</accession>
<comment type="caution">
    <text evidence="2">The sequence shown here is derived from an EMBL/GenBank/DDBJ whole genome shotgun (WGS) entry which is preliminary data.</text>
</comment>
<evidence type="ECO:0008006" key="4">
    <source>
        <dbReference type="Google" id="ProtNLM"/>
    </source>
</evidence>
<name>A0A3M7T107_BRAPC</name>
<gene>
    <name evidence="2" type="ORF">BpHYR1_004009</name>
</gene>
<proteinExistence type="predicted"/>
<evidence type="ECO:0000313" key="2">
    <source>
        <dbReference type="EMBL" id="RNA41637.1"/>
    </source>
</evidence>